<dbReference type="GO" id="GO:0005524">
    <property type="term" value="F:ATP binding"/>
    <property type="evidence" value="ECO:0007669"/>
    <property type="project" value="UniProtKB-UniRule"/>
</dbReference>
<comment type="caution">
    <text evidence="10">The sequence shown here is derived from an EMBL/GenBank/DDBJ whole genome shotgun (WGS) entry which is preliminary data.</text>
</comment>
<dbReference type="EMBL" id="JAKMXF010000343">
    <property type="protein sequence ID" value="KAI6647204.1"/>
    <property type="molecule type" value="Genomic_DNA"/>
</dbReference>
<protein>
    <submittedName>
        <fullName evidence="10">Cyclin-dependent kinase 4</fullName>
    </submittedName>
</protein>
<feature type="binding site" evidence="7">
    <location>
        <position position="442"/>
    </location>
    <ligand>
        <name>ATP</name>
        <dbReference type="ChEBI" id="CHEBI:30616"/>
    </ligand>
</feature>
<evidence type="ECO:0000256" key="4">
    <source>
        <dbReference type="ARBA" id="ARBA00022741"/>
    </source>
</evidence>
<dbReference type="Gene3D" id="3.30.200.20">
    <property type="entry name" value="Phosphorylase Kinase, domain 1"/>
    <property type="match status" value="1"/>
</dbReference>
<keyword evidence="5 10" id="KW-0418">Kinase</keyword>
<keyword evidence="11" id="KW-1185">Reference proteome</keyword>
<dbReference type="InterPro" id="IPR011009">
    <property type="entry name" value="Kinase-like_dom_sf"/>
</dbReference>
<organism evidence="10 11">
    <name type="scientific">Oopsacas minuta</name>
    <dbReference type="NCBI Taxonomy" id="111878"/>
    <lineage>
        <taxon>Eukaryota</taxon>
        <taxon>Metazoa</taxon>
        <taxon>Porifera</taxon>
        <taxon>Hexactinellida</taxon>
        <taxon>Hexasterophora</taxon>
        <taxon>Lyssacinosida</taxon>
        <taxon>Leucopsacidae</taxon>
        <taxon>Oopsacas</taxon>
    </lineage>
</organism>
<evidence type="ECO:0000256" key="3">
    <source>
        <dbReference type="ARBA" id="ARBA00022679"/>
    </source>
</evidence>
<feature type="region of interest" description="Disordered" evidence="8">
    <location>
        <begin position="331"/>
        <end position="353"/>
    </location>
</feature>
<dbReference type="InterPro" id="IPR050108">
    <property type="entry name" value="CDK"/>
</dbReference>
<name>A0AAV7JEI1_9METZ</name>
<dbReference type="InterPro" id="IPR017441">
    <property type="entry name" value="Protein_kinase_ATP_BS"/>
</dbReference>
<evidence type="ECO:0000256" key="2">
    <source>
        <dbReference type="ARBA" id="ARBA00022527"/>
    </source>
</evidence>
<feature type="region of interest" description="Disordered" evidence="8">
    <location>
        <begin position="258"/>
        <end position="279"/>
    </location>
</feature>
<dbReference type="Pfam" id="PF00069">
    <property type="entry name" value="Pkinase"/>
    <property type="match status" value="1"/>
</dbReference>
<dbReference type="AlphaFoldDB" id="A0AAV7JEI1"/>
<dbReference type="Gene3D" id="1.10.510.10">
    <property type="entry name" value="Transferase(Phosphotransferase) domain 1"/>
    <property type="match status" value="1"/>
</dbReference>
<evidence type="ECO:0000256" key="5">
    <source>
        <dbReference type="ARBA" id="ARBA00022777"/>
    </source>
</evidence>
<evidence type="ECO:0000256" key="6">
    <source>
        <dbReference type="ARBA" id="ARBA00022840"/>
    </source>
</evidence>
<dbReference type="Proteomes" id="UP001165289">
    <property type="component" value="Unassembled WGS sequence"/>
</dbReference>
<dbReference type="SMART" id="SM00220">
    <property type="entry name" value="S_TKc"/>
    <property type="match status" value="1"/>
</dbReference>
<comment type="similarity">
    <text evidence="1">Belongs to the protein kinase superfamily. CMGC Ser/Thr protein kinase family. CDC2/CDKX subfamily.</text>
</comment>
<dbReference type="PANTHER" id="PTHR24056">
    <property type="entry name" value="CELL DIVISION PROTEIN KINASE"/>
    <property type="match status" value="1"/>
</dbReference>
<dbReference type="SUPFAM" id="SSF56112">
    <property type="entry name" value="Protein kinase-like (PK-like)"/>
    <property type="match status" value="1"/>
</dbReference>
<dbReference type="PROSITE" id="PS00107">
    <property type="entry name" value="PROTEIN_KINASE_ATP"/>
    <property type="match status" value="1"/>
</dbReference>
<sequence length="698" mass="78590">MTSPISSHDWVSSTNIPTFASLSTSSSQGGFLPESPFDDDSRKRPNTAPESTLEKSPSLTESNFFETGYVDDESHFVQRTISPIYGGPTSYKYRNRINSLSSQDSGIFSDILSPDSSQFDSYRSSCTSPNDSKLIFSAATDLRLDAQHSRQTSAPETITTHSFFPIPPRRSKLITSRCTQTHPYRLPSKSPSILNKSPFFSPKSTQSFKRPLTPLPRIGSSLETPLAFQTSQSQTELASYNLEDNLPISFPSIFPNSPFSSSTPAKPEPNDTISSDVLSTSPAEDKVFPLSQASIYHSLEDLPSLNDGPMMSFSDVSTTRITSNYPLLPRSCTSVSSGSRSSSEESLLYHTPEKEPDKKFLDPISSEKLSSINLFSKYHCHEIISSQVPEFPPIVTHRQQRQTNQQHEYLGKYRITDQIGSGTYGHVQKAWDPDCQRYVAIKTFVNHEPYRGIPQHTYREIRTFQFKSHPGLLESIEVIQTENGPCGFPLLHLVTEFIDQDLKVYIEKSPHLLVEQKIKSIMVQLSAAIGHLNWVLRIMHRDLKPANILISHNGVVKIADFGMAKHYKYLKLLTPHVVTLWYRAPEILMNCAYDFAVDVWSLGCIFAELYNKFPFFEGTSEITQLSLIISRIGLPPRHKWSSDSPVQYDQFRNNACLPLHQFIPTAPVAALQGVEAMLEFDPETRIKSDKLDSLNYFK</sequence>
<keyword evidence="6 7" id="KW-0067">ATP-binding</keyword>
<proteinExistence type="inferred from homology"/>
<dbReference type="GO" id="GO:0005634">
    <property type="term" value="C:nucleus"/>
    <property type="evidence" value="ECO:0007669"/>
    <property type="project" value="TreeGrafter"/>
</dbReference>
<evidence type="ECO:0000256" key="1">
    <source>
        <dbReference type="ARBA" id="ARBA00006485"/>
    </source>
</evidence>
<feature type="domain" description="Protein kinase" evidence="9">
    <location>
        <begin position="413"/>
        <end position="697"/>
    </location>
</feature>
<feature type="region of interest" description="Disordered" evidence="8">
    <location>
        <begin position="21"/>
        <end position="58"/>
    </location>
</feature>
<gene>
    <name evidence="10" type="ORF">LOD99_12201</name>
</gene>
<reference evidence="10 11" key="1">
    <citation type="journal article" date="2023" name="BMC Biol.">
        <title>The compact genome of the sponge Oopsacas minuta (Hexactinellida) is lacking key metazoan core genes.</title>
        <authorList>
            <person name="Santini S."/>
            <person name="Schenkelaars Q."/>
            <person name="Jourda C."/>
            <person name="Duchesne M."/>
            <person name="Belahbib H."/>
            <person name="Rocher C."/>
            <person name="Selva M."/>
            <person name="Riesgo A."/>
            <person name="Vervoort M."/>
            <person name="Leys S.P."/>
            <person name="Kodjabachian L."/>
            <person name="Le Bivic A."/>
            <person name="Borchiellini C."/>
            <person name="Claverie J.M."/>
            <person name="Renard E."/>
        </authorList>
    </citation>
    <scope>NUCLEOTIDE SEQUENCE [LARGE SCALE GENOMIC DNA]</scope>
    <source>
        <strain evidence="10">SPO-2</strain>
    </source>
</reference>
<accession>A0AAV7JEI1</accession>
<keyword evidence="2" id="KW-0723">Serine/threonine-protein kinase</keyword>
<evidence type="ECO:0000256" key="7">
    <source>
        <dbReference type="PROSITE-ProRule" id="PRU10141"/>
    </source>
</evidence>
<dbReference type="InterPro" id="IPR008271">
    <property type="entry name" value="Ser/Thr_kinase_AS"/>
</dbReference>
<evidence type="ECO:0000256" key="8">
    <source>
        <dbReference type="SAM" id="MobiDB-lite"/>
    </source>
</evidence>
<feature type="region of interest" description="Disordered" evidence="8">
    <location>
        <begin position="182"/>
        <end position="216"/>
    </location>
</feature>
<keyword evidence="4 7" id="KW-0547">Nucleotide-binding</keyword>
<evidence type="ECO:0000313" key="10">
    <source>
        <dbReference type="EMBL" id="KAI6647204.1"/>
    </source>
</evidence>
<dbReference type="InterPro" id="IPR000719">
    <property type="entry name" value="Prot_kinase_dom"/>
</dbReference>
<dbReference type="GO" id="GO:0004674">
    <property type="term" value="F:protein serine/threonine kinase activity"/>
    <property type="evidence" value="ECO:0007669"/>
    <property type="project" value="UniProtKB-KW"/>
</dbReference>
<dbReference type="PROSITE" id="PS50011">
    <property type="entry name" value="PROTEIN_KINASE_DOM"/>
    <property type="match status" value="1"/>
</dbReference>
<evidence type="ECO:0000313" key="11">
    <source>
        <dbReference type="Proteomes" id="UP001165289"/>
    </source>
</evidence>
<keyword evidence="3" id="KW-0808">Transferase</keyword>
<feature type="compositionally biased region" description="Low complexity" evidence="8">
    <location>
        <begin position="331"/>
        <end position="346"/>
    </location>
</feature>
<evidence type="ECO:0000259" key="9">
    <source>
        <dbReference type="PROSITE" id="PS50011"/>
    </source>
</evidence>
<feature type="compositionally biased region" description="Polar residues" evidence="8">
    <location>
        <begin position="48"/>
        <end position="58"/>
    </location>
</feature>
<dbReference type="PROSITE" id="PS00108">
    <property type="entry name" value="PROTEIN_KINASE_ST"/>
    <property type="match status" value="1"/>
</dbReference>